<accession>A0A2V1CY12</accession>
<name>A0A2V1CY12_9PLEO</name>
<evidence type="ECO:0000313" key="1">
    <source>
        <dbReference type="EMBL" id="PVH90620.1"/>
    </source>
</evidence>
<protein>
    <submittedName>
        <fullName evidence="1">Uncharacterized protein</fullName>
    </submittedName>
</protein>
<dbReference type="AlphaFoldDB" id="A0A2V1CY12"/>
<reference evidence="1 2" key="1">
    <citation type="journal article" date="2018" name="Sci. Rep.">
        <title>Comparative genomics provides insights into the lifestyle and reveals functional heterogeneity of dark septate endophytic fungi.</title>
        <authorList>
            <person name="Knapp D.G."/>
            <person name="Nemeth J.B."/>
            <person name="Barry K."/>
            <person name="Hainaut M."/>
            <person name="Henrissat B."/>
            <person name="Johnson J."/>
            <person name="Kuo A."/>
            <person name="Lim J.H.P."/>
            <person name="Lipzen A."/>
            <person name="Nolan M."/>
            <person name="Ohm R.A."/>
            <person name="Tamas L."/>
            <person name="Grigoriev I.V."/>
            <person name="Spatafora J.W."/>
            <person name="Nagy L.G."/>
            <person name="Kovacs G.M."/>
        </authorList>
    </citation>
    <scope>NUCLEOTIDE SEQUENCE [LARGE SCALE GENOMIC DNA]</scope>
    <source>
        <strain evidence="1 2">DSE2036</strain>
    </source>
</reference>
<keyword evidence="2" id="KW-1185">Reference proteome</keyword>
<evidence type="ECO:0000313" key="2">
    <source>
        <dbReference type="Proteomes" id="UP000244855"/>
    </source>
</evidence>
<proteinExistence type="predicted"/>
<organism evidence="1 2">
    <name type="scientific">Periconia macrospinosa</name>
    <dbReference type="NCBI Taxonomy" id="97972"/>
    <lineage>
        <taxon>Eukaryota</taxon>
        <taxon>Fungi</taxon>
        <taxon>Dikarya</taxon>
        <taxon>Ascomycota</taxon>
        <taxon>Pezizomycotina</taxon>
        <taxon>Dothideomycetes</taxon>
        <taxon>Pleosporomycetidae</taxon>
        <taxon>Pleosporales</taxon>
        <taxon>Massarineae</taxon>
        <taxon>Periconiaceae</taxon>
        <taxon>Periconia</taxon>
    </lineage>
</organism>
<dbReference type="EMBL" id="KZ806187">
    <property type="protein sequence ID" value="PVH90620.1"/>
    <property type="molecule type" value="Genomic_DNA"/>
</dbReference>
<sequence>MPADGFTKPLSTEKHSQFVKQLGLVDLSAQVKPDYEDMEYSTDIQTSSDTE</sequence>
<dbReference type="OrthoDB" id="3943081at2759"/>
<gene>
    <name evidence="1" type="ORF">DM02DRAFT_577762</name>
</gene>
<dbReference type="Proteomes" id="UP000244855">
    <property type="component" value="Unassembled WGS sequence"/>
</dbReference>
<dbReference type="STRING" id="97972.A0A2V1CY12"/>